<dbReference type="PROSITE" id="PS51900">
    <property type="entry name" value="CB"/>
    <property type="match status" value="1"/>
</dbReference>
<evidence type="ECO:0000313" key="8">
    <source>
        <dbReference type="EMBL" id="RLV49074.1"/>
    </source>
</evidence>
<dbReference type="InterPro" id="IPR044068">
    <property type="entry name" value="CB"/>
</dbReference>
<dbReference type="Proteomes" id="UP000281708">
    <property type="component" value="Unassembled WGS sequence"/>
</dbReference>
<evidence type="ECO:0000256" key="4">
    <source>
        <dbReference type="PROSITE-ProRule" id="PRU01248"/>
    </source>
</evidence>
<evidence type="ECO:0000256" key="3">
    <source>
        <dbReference type="ARBA" id="ARBA00023172"/>
    </source>
</evidence>
<keyword evidence="9" id="KW-1185">Reference proteome</keyword>
<keyword evidence="3" id="KW-0233">DNA recombination</keyword>
<organism evidence="8 9">
    <name type="scientific">Nocardioides mangrovicus</name>
    <dbReference type="NCBI Taxonomy" id="2478913"/>
    <lineage>
        <taxon>Bacteria</taxon>
        <taxon>Bacillati</taxon>
        <taxon>Actinomycetota</taxon>
        <taxon>Actinomycetes</taxon>
        <taxon>Propionibacteriales</taxon>
        <taxon>Nocardioidaceae</taxon>
        <taxon>Nocardioides</taxon>
    </lineage>
</organism>
<gene>
    <name evidence="8" type="ORF">D9V37_10890</name>
</gene>
<comment type="caution">
    <text evidence="8">The sequence shown here is derived from an EMBL/GenBank/DDBJ whole genome shotgun (WGS) entry which is preliminary data.</text>
</comment>
<dbReference type="InterPro" id="IPR013762">
    <property type="entry name" value="Integrase-like_cat_sf"/>
</dbReference>
<dbReference type="Gene3D" id="1.10.150.130">
    <property type="match status" value="1"/>
</dbReference>
<proteinExistence type="inferred from homology"/>
<dbReference type="CDD" id="cd01189">
    <property type="entry name" value="INT_ICEBs1_C_like"/>
    <property type="match status" value="1"/>
</dbReference>
<dbReference type="SUPFAM" id="SSF56349">
    <property type="entry name" value="DNA breaking-rejoining enzymes"/>
    <property type="match status" value="1"/>
</dbReference>
<dbReference type="AlphaFoldDB" id="A0A3L8P1N8"/>
<dbReference type="GO" id="GO:0003677">
    <property type="term" value="F:DNA binding"/>
    <property type="evidence" value="ECO:0007669"/>
    <property type="project" value="UniProtKB-UniRule"/>
</dbReference>
<dbReference type="InterPro" id="IPR010998">
    <property type="entry name" value="Integrase_recombinase_N"/>
</dbReference>
<dbReference type="Pfam" id="PF22022">
    <property type="entry name" value="Phage_int_M"/>
    <property type="match status" value="1"/>
</dbReference>
<protein>
    <submittedName>
        <fullName evidence="8">Site-specific integrase</fullName>
    </submittedName>
</protein>
<evidence type="ECO:0000256" key="5">
    <source>
        <dbReference type="SAM" id="MobiDB-lite"/>
    </source>
</evidence>
<dbReference type="PANTHER" id="PTHR30349">
    <property type="entry name" value="PHAGE INTEGRASE-RELATED"/>
    <property type="match status" value="1"/>
</dbReference>
<dbReference type="InterPro" id="IPR002104">
    <property type="entry name" value="Integrase_catalytic"/>
</dbReference>
<name>A0A3L8P1N8_9ACTN</name>
<dbReference type="PROSITE" id="PS51898">
    <property type="entry name" value="TYR_RECOMBINASE"/>
    <property type="match status" value="1"/>
</dbReference>
<accession>A0A3L8P1N8</accession>
<dbReference type="InterPro" id="IPR050090">
    <property type="entry name" value="Tyrosine_recombinase_XerCD"/>
</dbReference>
<dbReference type="InterPro" id="IPR053876">
    <property type="entry name" value="Phage_int_M"/>
</dbReference>
<keyword evidence="2 4" id="KW-0238">DNA-binding</keyword>
<dbReference type="PANTHER" id="PTHR30349:SF64">
    <property type="entry name" value="PROPHAGE INTEGRASE INTD-RELATED"/>
    <property type="match status" value="1"/>
</dbReference>
<dbReference type="RefSeq" id="WP_121806178.1">
    <property type="nucleotide sequence ID" value="NZ_RDBE01000007.1"/>
</dbReference>
<evidence type="ECO:0000313" key="9">
    <source>
        <dbReference type="Proteomes" id="UP000281708"/>
    </source>
</evidence>
<feature type="region of interest" description="Disordered" evidence="5">
    <location>
        <begin position="365"/>
        <end position="386"/>
    </location>
</feature>
<dbReference type="Gene3D" id="1.10.443.10">
    <property type="entry name" value="Intergrase catalytic core"/>
    <property type="match status" value="1"/>
</dbReference>
<dbReference type="EMBL" id="RDBE01000007">
    <property type="protein sequence ID" value="RLV49074.1"/>
    <property type="molecule type" value="Genomic_DNA"/>
</dbReference>
<dbReference type="InterPro" id="IPR011010">
    <property type="entry name" value="DNA_brk_join_enz"/>
</dbReference>
<comment type="similarity">
    <text evidence="1">Belongs to the 'phage' integrase family.</text>
</comment>
<evidence type="ECO:0000256" key="2">
    <source>
        <dbReference type="ARBA" id="ARBA00023125"/>
    </source>
</evidence>
<evidence type="ECO:0000259" key="6">
    <source>
        <dbReference type="PROSITE" id="PS51898"/>
    </source>
</evidence>
<dbReference type="Pfam" id="PF00589">
    <property type="entry name" value="Phage_integrase"/>
    <property type="match status" value="1"/>
</dbReference>
<reference evidence="8 9" key="1">
    <citation type="submission" date="2018-10" db="EMBL/GenBank/DDBJ databases">
        <title>Marmoricola sp. 4Q3S-7 whole genome shotgun sequence.</title>
        <authorList>
            <person name="Li F."/>
        </authorList>
    </citation>
    <scope>NUCLEOTIDE SEQUENCE [LARGE SCALE GENOMIC DNA]</scope>
    <source>
        <strain evidence="8 9">4Q3S-7</strain>
    </source>
</reference>
<feature type="domain" description="Tyr recombinase" evidence="6">
    <location>
        <begin position="163"/>
        <end position="360"/>
    </location>
</feature>
<dbReference type="OrthoDB" id="1822491at2"/>
<feature type="domain" description="Core-binding (CB)" evidence="7">
    <location>
        <begin position="70"/>
        <end position="149"/>
    </location>
</feature>
<dbReference type="GO" id="GO:0006310">
    <property type="term" value="P:DNA recombination"/>
    <property type="evidence" value="ECO:0007669"/>
    <property type="project" value="UniProtKB-KW"/>
</dbReference>
<sequence>MASIRKRSVSWTNSNGRVRGASRYEAHFRDRAGQQHRRMFALKKEAQQWLDEQTAGLVVGQWADPQAGKESLAAFAERWRQRQVHAPTTEAAFETSLRNHIYPVLGPVRLDSITSADVQRLVKQWSLTAAPSTVRQRYTVLSIVLRAAVRERVIAVTPCERIKLPKVAPASSLVPISTATVLALRGEIAARYSALITVGAGTGMRRGELLGLTLDRVSFDFATIRVDRQLVRASVGDEVRFASPKTDASVRTIPVADVVLDAIRAHLETFGTHSSGLVFSSAIGTPLRTSTLWTAWRAAARRVGTTATPHDLRHYYASLQIQGGTSIKALQALLGHKSAVETWDTYGHLMGDEDTRSRTVVQSAFEGPAVRGVGTEPIPLRPPNPR</sequence>
<evidence type="ECO:0000259" key="7">
    <source>
        <dbReference type="PROSITE" id="PS51900"/>
    </source>
</evidence>
<dbReference type="GO" id="GO:0015074">
    <property type="term" value="P:DNA integration"/>
    <property type="evidence" value="ECO:0007669"/>
    <property type="project" value="InterPro"/>
</dbReference>
<evidence type="ECO:0000256" key="1">
    <source>
        <dbReference type="ARBA" id="ARBA00008857"/>
    </source>
</evidence>